<dbReference type="GO" id="GO:0071949">
    <property type="term" value="F:FAD binding"/>
    <property type="evidence" value="ECO:0007669"/>
    <property type="project" value="InterPro"/>
</dbReference>
<dbReference type="Gene3D" id="3.30.9.10">
    <property type="entry name" value="D-Amino Acid Oxidase, subunit A, domain 2"/>
    <property type="match status" value="1"/>
</dbReference>
<organism evidence="9 10">
    <name type="scientific">Phascolomyces articulosus</name>
    <dbReference type="NCBI Taxonomy" id="60185"/>
    <lineage>
        <taxon>Eukaryota</taxon>
        <taxon>Fungi</taxon>
        <taxon>Fungi incertae sedis</taxon>
        <taxon>Mucoromycota</taxon>
        <taxon>Mucoromycotina</taxon>
        <taxon>Mucoromycetes</taxon>
        <taxon>Mucorales</taxon>
        <taxon>Lichtheimiaceae</taxon>
        <taxon>Phascolomyces</taxon>
    </lineage>
</organism>
<evidence type="ECO:0000313" key="10">
    <source>
        <dbReference type="Proteomes" id="UP001209540"/>
    </source>
</evidence>
<comment type="cofactor">
    <cofactor evidence="1">
        <name>FAD</name>
        <dbReference type="ChEBI" id="CHEBI:57692"/>
    </cofactor>
</comment>
<dbReference type="InterPro" id="IPR038220">
    <property type="entry name" value="PHOX_C_sf"/>
</dbReference>
<evidence type="ECO:0000256" key="4">
    <source>
        <dbReference type="ARBA" id="ARBA00022827"/>
    </source>
</evidence>
<feature type="region of interest" description="Disordered" evidence="6">
    <location>
        <begin position="448"/>
        <end position="486"/>
    </location>
</feature>
<keyword evidence="10" id="KW-1185">Reference proteome</keyword>
<reference evidence="9" key="2">
    <citation type="submission" date="2023-02" db="EMBL/GenBank/DDBJ databases">
        <authorList>
            <consortium name="DOE Joint Genome Institute"/>
            <person name="Mondo S.J."/>
            <person name="Chang Y."/>
            <person name="Wang Y."/>
            <person name="Ahrendt S."/>
            <person name="Andreopoulos W."/>
            <person name="Barry K."/>
            <person name="Beard J."/>
            <person name="Benny G.L."/>
            <person name="Blankenship S."/>
            <person name="Bonito G."/>
            <person name="Cuomo C."/>
            <person name="Desiro A."/>
            <person name="Gervers K.A."/>
            <person name="Hundley H."/>
            <person name="Kuo A."/>
            <person name="LaButti K."/>
            <person name="Lang B.F."/>
            <person name="Lipzen A."/>
            <person name="O'Donnell K."/>
            <person name="Pangilinan J."/>
            <person name="Reynolds N."/>
            <person name="Sandor L."/>
            <person name="Smith M.W."/>
            <person name="Tsang A."/>
            <person name="Grigoriev I.V."/>
            <person name="Stajich J.E."/>
            <person name="Spatafora J.W."/>
        </authorList>
    </citation>
    <scope>NUCLEOTIDE SEQUENCE</scope>
    <source>
        <strain evidence="9">RSA 2281</strain>
    </source>
</reference>
<keyword evidence="5" id="KW-0560">Oxidoreductase</keyword>
<dbReference type="Pfam" id="PF01494">
    <property type="entry name" value="FAD_binding_3"/>
    <property type="match status" value="1"/>
</dbReference>
<dbReference type="InterPro" id="IPR050641">
    <property type="entry name" value="RIFMO-like"/>
</dbReference>
<accession>A0AAD5KCW7</accession>
<feature type="domain" description="Phenol hydroxylase-like C-terminal dimerisation" evidence="8">
    <location>
        <begin position="557"/>
        <end position="792"/>
    </location>
</feature>
<dbReference type="GO" id="GO:0016709">
    <property type="term" value="F:oxidoreductase activity, acting on paired donors, with incorporation or reduction of molecular oxygen, NAD(P)H as one donor, and incorporation of one atom of oxygen"/>
    <property type="evidence" value="ECO:0007669"/>
    <property type="project" value="UniProtKB-ARBA"/>
</dbReference>
<dbReference type="Proteomes" id="UP001209540">
    <property type="component" value="Unassembled WGS sequence"/>
</dbReference>
<dbReference type="PRINTS" id="PR00420">
    <property type="entry name" value="RNGMNOXGNASE"/>
</dbReference>
<keyword evidence="4" id="KW-0274">FAD</keyword>
<reference evidence="9" key="1">
    <citation type="journal article" date="2022" name="IScience">
        <title>Evolution of zygomycete secretomes and the origins of terrestrial fungal ecologies.</title>
        <authorList>
            <person name="Chang Y."/>
            <person name="Wang Y."/>
            <person name="Mondo S."/>
            <person name="Ahrendt S."/>
            <person name="Andreopoulos W."/>
            <person name="Barry K."/>
            <person name="Beard J."/>
            <person name="Benny G.L."/>
            <person name="Blankenship S."/>
            <person name="Bonito G."/>
            <person name="Cuomo C."/>
            <person name="Desiro A."/>
            <person name="Gervers K.A."/>
            <person name="Hundley H."/>
            <person name="Kuo A."/>
            <person name="LaButti K."/>
            <person name="Lang B.F."/>
            <person name="Lipzen A."/>
            <person name="O'Donnell K."/>
            <person name="Pangilinan J."/>
            <person name="Reynolds N."/>
            <person name="Sandor L."/>
            <person name="Smith M.E."/>
            <person name="Tsang A."/>
            <person name="Grigoriev I.V."/>
            <person name="Stajich J.E."/>
            <person name="Spatafora J.W."/>
        </authorList>
    </citation>
    <scope>NUCLEOTIDE SEQUENCE</scope>
    <source>
        <strain evidence="9">RSA 2281</strain>
    </source>
</reference>
<dbReference type="InterPro" id="IPR012941">
    <property type="entry name" value="Phe_hydrox_C_dim_dom"/>
</dbReference>
<evidence type="ECO:0000256" key="3">
    <source>
        <dbReference type="ARBA" id="ARBA00022630"/>
    </source>
</evidence>
<dbReference type="EMBL" id="JAIXMP010000010">
    <property type="protein sequence ID" value="KAI9266607.1"/>
    <property type="molecule type" value="Genomic_DNA"/>
</dbReference>
<dbReference type="AlphaFoldDB" id="A0AAD5KCW7"/>
<gene>
    <name evidence="9" type="ORF">BDA99DRAFT_570981</name>
</gene>
<dbReference type="SUPFAM" id="SSF52833">
    <property type="entry name" value="Thioredoxin-like"/>
    <property type="match status" value="1"/>
</dbReference>
<feature type="domain" description="FAD-binding" evidence="7">
    <location>
        <begin position="7"/>
        <end position="366"/>
    </location>
</feature>
<proteinExistence type="inferred from homology"/>
<feature type="region of interest" description="Disordered" evidence="6">
    <location>
        <begin position="624"/>
        <end position="657"/>
    </location>
</feature>
<dbReference type="InterPro" id="IPR036249">
    <property type="entry name" value="Thioredoxin-like_sf"/>
</dbReference>
<dbReference type="SUPFAM" id="SSF51905">
    <property type="entry name" value="FAD/NAD(P)-binding domain"/>
    <property type="match status" value="1"/>
</dbReference>
<evidence type="ECO:0000259" key="8">
    <source>
        <dbReference type="Pfam" id="PF07976"/>
    </source>
</evidence>
<feature type="region of interest" description="Disordered" evidence="6">
    <location>
        <begin position="506"/>
        <end position="529"/>
    </location>
</feature>
<evidence type="ECO:0000256" key="2">
    <source>
        <dbReference type="ARBA" id="ARBA00007801"/>
    </source>
</evidence>
<evidence type="ECO:0000313" key="9">
    <source>
        <dbReference type="EMBL" id="KAI9266607.1"/>
    </source>
</evidence>
<feature type="compositionally biased region" description="Polar residues" evidence="6">
    <location>
        <begin position="396"/>
        <end position="406"/>
    </location>
</feature>
<feature type="compositionally biased region" description="Low complexity" evidence="6">
    <location>
        <begin position="461"/>
        <end position="486"/>
    </location>
</feature>
<dbReference type="Gene3D" id="3.50.50.60">
    <property type="entry name" value="FAD/NAD(P)-binding domain"/>
    <property type="match status" value="1"/>
</dbReference>
<evidence type="ECO:0000259" key="7">
    <source>
        <dbReference type="Pfam" id="PF01494"/>
    </source>
</evidence>
<name>A0AAD5KCW7_9FUNG</name>
<dbReference type="InterPro" id="IPR036188">
    <property type="entry name" value="FAD/NAD-bd_sf"/>
</dbReference>
<dbReference type="PANTHER" id="PTHR43004:SF19">
    <property type="entry name" value="BINDING MONOOXYGENASE, PUTATIVE (JCVI)-RELATED"/>
    <property type="match status" value="1"/>
</dbReference>
<evidence type="ECO:0000256" key="6">
    <source>
        <dbReference type="SAM" id="MobiDB-lite"/>
    </source>
</evidence>
<dbReference type="InterPro" id="IPR002938">
    <property type="entry name" value="FAD-bd"/>
</dbReference>
<dbReference type="PANTHER" id="PTHR43004">
    <property type="entry name" value="TRK SYSTEM POTASSIUM UPTAKE PROTEIN"/>
    <property type="match status" value="1"/>
</dbReference>
<sequence>MSSNQHSDVLIVGAGPSGLYAALLLGSMGVSVRIIDSKTYVSSSDNPALLLSPHTLQHLQAYDLVQPLVENGMRHWRFQLYVNQGQGTNSTSTERQSFRVWEKKNVQYNWALSCEATDVCNAFRETLYKRTDIRVEYQQELVNLQDMTDHNDKSNSIDYPIVSTIKDLRTGRAVCWRSRMIIGADGMESFVRQKLGTPRRNRGISGAPLYTLQVSAESNFPGLRAISVVKKGDDSVLMIGHRKKLYIVVEQNPKWSQLALLDSDDDLLEAIHTHVQSILQPYEINFKQILSYRAWHATDPILTEYSANRRWFLVGSAAQGISPPELLSINLGLDQVHNLCWKIAMHLNSYASAHLLDTFETESISRSKDYGVISDALMAMVSNPGVYEEDERDDAQNSNSSVASTPMQRLKWGKSWHIGGAAYPNSDISRSSVQAPNGKLKPYNALQLQTSTLSGPKRSRSTLSTKTSSSNLSITSSSETGSTSSFLSRSRSLSSLASRSKSFLGGLPRMSMDSAPPAAGFDLQRRSNRGITRSKARGYQHYDSNSVVMTSHSETWRILKANHYDLLERVAKDAHPGSFTILIFCDSLAKEKNLKTLQHFKQYMDTPSSLLQYEQRRLHHHRLSIPSESLYNSPQPPTTPTTNTSEASTPRSSLSSGFTAATNRLSRFFSMWSSVSTIASTPISPSTQSPPPPIPATGSPLRLFSFLYITSSSRQQVNEFLTTNSAPFIHSLFPQGLERLYIDHDNITHSAYGVTNGEPVVVVIRPDGYIGMRSRLDKLDSLNNYFDTFMIPPVDLDSAAADVANDYLF</sequence>
<feature type="region of interest" description="Disordered" evidence="6">
    <location>
        <begin position="387"/>
        <end position="406"/>
    </location>
</feature>
<protein>
    <submittedName>
        <fullName evidence="9">FAD binding domain-containing protein</fullName>
    </submittedName>
</protein>
<feature type="compositionally biased region" description="Low complexity" evidence="6">
    <location>
        <begin position="640"/>
        <end position="650"/>
    </location>
</feature>
<dbReference type="Pfam" id="PF07976">
    <property type="entry name" value="Phe_hydrox_dim"/>
    <property type="match status" value="1"/>
</dbReference>
<comment type="caution">
    <text evidence="9">The sequence shown here is derived from an EMBL/GenBank/DDBJ whole genome shotgun (WGS) entry which is preliminary data.</text>
</comment>
<evidence type="ECO:0000256" key="5">
    <source>
        <dbReference type="ARBA" id="ARBA00023002"/>
    </source>
</evidence>
<comment type="similarity">
    <text evidence="2">Belongs to the PheA/TfdB FAD monooxygenase family.</text>
</comment>
<dbReference type="Gene3D" id="3.40.30.20">
    <property type="match status" value="1"/>
</dbReference>
<keyword evidence="3" id="KW-0285">Flavoprotein</keyword>
<evidence type="ECO:0000256" key="1">
    <source>
        <dbReference type="ARBA" id="ARBA00001974"/>
    </source>
</evidence>